<name>A0A1T5ITK4_9BACT</name>
<keyword evidence="2" id="KW-0732">Signal</keyword>
<dbReference type="Gene3D" id="3.40.50.1820">
    <property type="entry name" value="alpha/beta hydrolase"/>
    <property type="match status" value="1"/>
</dbReference>
<feature type="domain" description="BD-FAE-like" evidence="3">
    <location>
        <begin position="55"/>
        <end position="246"/>
    </location>
</feature>
<evidence type="ECO:0000256" key="1">
    <source>
        <dbReference type="ARBA" id="ARBA00022801"/>
    </source>
</evidence>
<dbReference type="PANTHER" id="PTHR48081:SF6">
    <property type="entry name" value="PEPTIDASE S9 PROLYL OLIGOPEPTIDASE CATALYTIC DOMAIN-CONTAINING PROTEIN"/>
    <property type="match status" value="1"/>
</dbReference>
<keyword evidence="5" id="KW-1185">Reference proteome</keyword>
<dbReference type="OrthoDB" id="9794725at2"/>
<dbReference type="InterPro" id="IPR050300">
    <property type="entry name" value="GDXG_lipolytic_enzyme"/>
</dbReference>
<dbReference type="GO" id="GO:0016787">
    <property type="term" value="F:hydrolase activity"/>
    <property type="evidence" value="ECO:0007669"/>
    <property type="project" value="UniProtKB-KW"/>
</dbReference>
<feature type="signal peptide" evidence="2">
    <location>
        <begin position="1"/>
        <end position="17"/>
    </location>
</feature>
<reference evidence="4 5" key="1">
    <citation type="submission" date="2017-02" db="EMBL/GenBank/DDBJ databases">
        <authorList>
            <person name="Peterson S.W."/>
        </authorList>
    </citation>
    <scope>NUCLEOTIDE SEQUENCE [LARGE SCALE GENOMIC DNA]</scope>
    <source>
        <strain evidence="4 5">DSM 25262</strain>
    </source>
</reference>
<organism evidence="4 5">
    <name type="scientific">Ohtaekwangia koreensis</name>
    <dbReference type="NCBI Taxonomy" id="688867"/>
    <lineage>
        <taxon>Bacteria</taxon>
        <taxon>Pseudomonadati</taxon>
        <taxon>Bacteroidota</taxon>
        <taxon>Cytophagia</taxon>
        <taxon>Cytophagales</taxon>
        <taxon>Fulvivirgaceae</taxon>
        <taxon>Ohtaekwangia</taxon>
    </lineage>
</organism>
<dbReference type="AlphaFoldDB" id="A0A1T5ITK4"/>
<dbReference type="RefSeq" id="WP_079685014.1">
    <property type="nucleotide sequence ID" value="NZ_FUZU01000001.1"/>
</dbReference>
<evidence type="ECO:0000256" key="2">
    <source>
        <dbReference type="SAM" id="SignalP"/>
    </source>
</evidence>
<protein>
    <submittedName>
        <fullName evidence="4">Acetyl esterase/lipase</fullName>
    </submittedName>
</protein>
<accession>A0A1T5ITK4</accession>
<dbReference type="InterPro" id="IPR029058">
    <property type="entry name" value="AB_hydrolase_fold"/>
</dbReference>
<dbReference type="EMBL" id="FUZU01000001">
    <property type="protein sequence ID" value="SKC42465.1"/>
    <property type="molecule type" value="Genomic_DNA"/>
</dbReference>
<evidence type="ECO:0000313" key="5">
    <source>
        <dbReference type="Proteomes" id="UP000190961"/>
    </source>
</evidence>
<dbReference type="PANTHER" id="PTHR48081">
    <property type="entry name" value="AB HYDROLASE SUPERFAMILY PROTEIN C4A8.06C"/>
    <property type="match status" value="1"/>
</dbReference>
<dbReference type="InterPro" id="IPR049492">
    <property type="entry name" value="BD-FAE-like_dom"/>
</dbReference>
<feature type="chain" id="PRO_5012752761" evidence="2">
    <location>
        <begin position="18"/>
        <end position="295"/>
    </location>
</feature>
<keyword evidence="1" id="KW-0378">Hydrolase</keyword>
<dbReference type="SUPFAM" id="SSF53474">
    <property type="entry name" value="alpha/beta-Hydrolases"/>
    <property type="match status" value="1"/>
</dbReference>
<dbReference type="Pfam" id="PF20434">
    <property type="entry name" value="BD-FAE"/>
    <property type="match status" value="1"/>
</dbReference>
<evidence type="ECO:0000313" key="4">
    <source>
        <dbReference type="EMBL" id="SKC42465.1"/>
    </source>
</evidence>
<sequence>MRALFLIYLISTMTLHAQEKIFLYPASEKVTIDGFEKDKEAPYFEYYKANPDSANGSAILVCPGGGYTNLALGHEGKDVAQFYNQYGFDAFVLHYRLNIGDQSGHRHPDQYRDVTTALRIIKSRAKEWKFDPERVGILGFSAGGHLASMATTMHLPANKKSKNVLEQWSTRPAFSILIYPVITLAGAPAHRGSREMLLGKNPDTALVDSLSTQNRVDKHTPPTFLVYANDDGAVPPENGILFYQALRKHNIPTSLLIYDHGGHGFGMAPKDPVLNTWPWLSVKWLERLGYKTGKR</sequence>
<proteinExistence type="predicted"/>
<dbReference type="STRING" id="688867.SAMN05660236_0382"/>
<evidence type="ECO:0000259" key="3">
    <source>
        <dbReference type="Pfam" id="PF20434"/>
    </source>
</evidence>
<dbReference type="Proteomes" id="UP000190961">
    <property type="component" value="Unassembled WGS sequence"/>
</dbReference>
<gene>
    <name evidence="4" type="ORF">SAMN05660236_0382</name>
</gene>